<organism evidence="1">
    <name type="scientific">Timema shepardi</name>
    <name type="common">Walking stick</name>
    <dbReference type="NCBI Taxonomy" id="629360"/>
    <lineage>
        <taxon>Eukaryota</taxon>
        <taxon>Metazoa</taxon>
        <taxon>Ecdysozoa</taxon>
        <taxon>Arthropoda</taxon>
        <taxon>Hexapoda</taxon>
        <taxon>Insecta</taxon>
        <taxon>Pterygota</taxon>
        <taxon>Neoptera</taxon>
        <taxon>Polyneoptera</taxon>
        <taxon>Phasmatodea</taxon>
        <taxon>Timematodea</taxon>
        <taxon>Timematoidea</taxon>
        <taxon>Timematidae</taxon>
        <taxon>Timema</taxon>
    </lineage>
</organism>
<dbReference type="AlphaFoldDB" id="A0A7R9B133"/>
<accession>A0A7R9B133</accession>
<evidence type="ECO:0000313" key="1">
    <source>
        <dbReference type="EMBL" id="CAD7264374.1"/>
    </source>
</evidence>
<dbReference type="EMBL" id="OC004349">
    <property type="protein sequence ID" value="CAD7264374.1"/>
    <property type="molecule type" value="Genomic_DNA"/>
</dbReference>
<proteinExistence type="predicted"/>
<gene>
    <name evidence="1" type="ORF">TSIB3V08_LOCUS8428</name>
</gene>
<protein>
    <submittedName>
        <fullName evidence="1">Uncharacterized protein</fullName>
    </submittedName>
</protein>
<reference evidence="1" key="1">
    <citation type="submission" date="2020-11" db="EMBL/GenBank/DDBJ databases">
        <authorList>
            <person name="Tran Van P."/>
        </authorList>
    </citation>
    <scope>NUCLEOTIDE SEQUENCE</scope>
</reference>
<name>A0A7R9B133_TIMSH</name>
<sequence>MIIAEATMTSTPVRSVTALLSVAAVGLLREDMSDTEYMFGVVELPPYSNDNIIRHKYSDVECTDSEFQSSKEDDSCEISSIENEEFSVVEKSDDDIPRLLMTKIPPSKII</sequence>